<proteinExistence type="inferred from homology"/>
<feature type="domain" description="Arrestin C-terminal-like" evidence="3">
    <location>
        <begin position="1"/>
        <end position="151"/>
    </location>
</feature>
<comment type="similarity">
    <text evidence="1">Belongs to the arrestin family.</text>
</comment>
<dbReference type="Gene3D" id="2.60.40.640">
    <property type="match status" value="2"/>
</dbReference>
<dbReference type="GO" id="GO:0005737">
    <property type="term" value="C:cytoplasm"/>
    <property type="evidence" value="ECO:0007669"/>
    <property type="project" value="TreeGrafter"/>
</dbReference>
<accession>A0A1D1VZ59</accession>
<dbReference type="InterPro" id="IPR014756">
    <property type="entry name" value="Ig_E-set"/>
</dbReference>
<evidence type="ECO:0000313" key="5">
    <source>
        <dbReference type="Proteomes" id="UP000186922"/>
    </source>
</evidence>
<dbReference type="SUPFAM" id="SSF81296">
    <property type="entry name" value="E set domains"/>
    <property type="match status" value="2"/>
</dbReference>
<feature type="compositionally biased region" description="Polar residues" evidence="2">
    <location>
        <begin position="400"/>
        <end position="422"/>
    </location>
</feature>
<dbReference type="STRING" id="947166.A0A1D1VZ59"/>
<dbReference type="EMBL" id="BDGG01000010">
    <property type="protein sequence ID" value="GAV03899.1"/>
    <property type="molecule type" value="Genomic_DNA"/>
</dbReference>
<dbReference type="Pfam" id="PF02752">
    <property type="entry name" value="Arrestin_C"/>
    <property type="match status" value="1"/>
</dbReference>
<dbReference type="AlphaFoldDB" id="A0A1D1VZ59"/>
<evidence type="ECO:0000256" key="1">
    <source>
        <dbReference type="ARBA" id="ARBA00005298"/>
    </source>
</evidence>
<evidence type="ECO:0000313" key="4">
    <source>
        <dbReference type="EMBL" id="GAV03899.1"/>
    </source>
</evidence>
<keyword evidence="5" id="KW-1185">Reference proteome</keyword>
<gene>
    <name evidence="4" type="primary">RvY_14266</name>
    <name evidence="4" type="synonym">RvY_14266.1</name>
    <name evidence="4" type="ORF">RvY_14266-1</name>
</gene>
<dbReference type="Pfam" id="PF00339">
    <property type="entry name" value="Arrestin_N"/>
    <property type="match status" value="1"/>
</dbReference>
<evidence type="ECO:0000256" key="2">
    <source>
        <dbReference type="SAM" id="MobiDB-lite"/>
    </source>
</evidence>
<dbReference type="InterPro" id="IPR011022">
    <property type="entry name" value="Arrestin_C-like"/>
</dbReference>
<comment type="caution">
    <text evidence="4">The sequence shown here is derived from an EMBL/GenBank/DDBJ whole genome shotgun (WGS) entry which is preliminary data.</text>
</comment>
<reference evidence="4 5" key="1">
    <citation type="journal article" date="2016" name="Nat. Commun.">
        <title>Extremotolerant tardigrade genome and improved radiotolerance of human cultured cells by tardigrade-unique protein.</title>
        <authorList>
            <person name="Hashimoto T."/>
            <person name="Horikawa D.D."/>
            <person name="Saito Y."/>
            <person name="Kuwahara H."/>
            <person name="Kozuka-Hata H."/>
            <person name="Shin-I T."/>
            <person name="Minakuchi Y."/>
            <person name="Ohishi K."/>
            <person name="Motoyama A."/>
            <person name="Aizu T."/>
            <person name="Enomoto A."/>
            <person name="Kondo K."/>
            <person name="Tanaka S."/>
            <person name="Hara Y."/>
            <person name="Koshikawa S."/>
            <person name="Sagara H."/>
            <person name="Miura T."/>
            <person name="Yokobori S."/>
            <person name="Miyagawa K."/>
            <person name="Suzuki Y."/>
            <person name="Kubo T."/>
            <person name="Oyama M."/>
            <person name="Kohara Y."/>
            <person name="Fujiyama A."/>
            <person name="Arakawa K."/>
            <person name="Katayama T."/>
            <person name="Toyoda A."/>
            <person name="Kunieda T."/>
        </authorList>
    </citation>
    <scope>NUCLEOTIDE SEQUENCE [LARGE SCALE GENOMIC DNA]</scope>
    <source>
        <strain evidence="4 5">YOKOZUNA-1</strain>
    </source>
</reference>
<dbReference type="PANTHER" id="PTHR11188:SF144">
    <property type="entry name" value="ARRESTIN C-TERMINAL-LIKE DOMAIN-CONTAINING PROTEIN"/>
    <property type="match status" value="1"/>
</dbReference>
<feature type="domain" description="Arrestin C-terminal-like" evidence="3">
    <location>
        <begin position="174"/>
        <end position="324"/>
    </location>
</feature>
<dbReference type="InterPro" id="IPR014752">
    <property type="entry name" value="Arrestin-like_C"/>
</dbReference>
<protein>
    <recommendedName>
        <fullName evidence="3">Arrestin C-terminal-like domain-containing protein</fullName>
    </recommendedName>
</protein>
<dbReference type="SMART" id="SM01017">
    <property type="entry name" value="Arrestin_C"/>
    <property type="match status" value="2"/>
</dbReference>
<dbReference type="InterPro" id="IPR050357">
    <property type="entry name" value="Arrestin_domain-protein"/>
</dbReference>
<feature type="region of interest" description="Disordered" evidence="2">
    <location>
        <begin position="392"/>
        <end position="422"/>
    </location>
</feature>
<sequence>MDYIRRFDIQLDREYVYPGQYLTGHVILDNRDNIKMRNIRATLRGRAHVEWKVMKSGERRTVKDDQYFLDDKMLIWGTEETEESIPILPRGHHQLPFRFFVPEASTQVLPCSFESKAGNIRYYIKVTIDIPYASPPQGIKYFTVITPTIDCNEDKYMIPVIAQDVKVLCCFCCRRGPISLNCTLPRTAYCCGESLQLHCDVNNQSNESAQLRIQLYQYVEYFIDRGPLGVGKDIHHLILQHVGSDIEPDSDVRFSSSPVTSSVIPTDTKEKTSKLIIPVCPPTLIGMCRLIQIYYVLKVVCVVMKNSGEDLHMEFPITIGTKPPRDRSLGVAPPVSYDVAADYVEGGMYISPEFQVGQVYDGSYVTPEGGSDDIILYRPVYVNVDPQKAVSLAKQRHSHTLGSPSTSDHMPSTSRASTSRQV</sequence>
<name>A0A1D1VZ59_RAMVA</name>
<dbReference type="Proteomes" id="UP000186922">
    <property type="component" value="Unassembled WGS sequence"/>
</dbReference>
<organism evidence="4 5">
    <name type="scientific">Ramazzottius varieornatus</name>
    <name type="common">Water bear</name>
    <name type="synonym">Tardigrade</name>
    <dbReference type="NCBI Taxonomy" id="947166"/>
    <lineage>
        <taxon>Eukaryota</taxon>
        <taxon>Metazoa</taxon>
        <taxon>Ecdysozoa</taxon>
        <taxon>Tardigrada</taxon>
        <taxon>Eutardigrada</taxon>
        <taxon>Parachela</taxon>
        <taxon>Hypsibioidea</taxon>
        <taxon>Ramazzottiidae</taxon>
        <taxon>Ramazzottius</taxon>
    </lineage>
</organism>
<evidence type="ECO:0000259" key="3">
    <source>
        <dbReference type="SMART" id="SM01017"/>
    </source>
</evidence>
<dbReference type="OrthoDB" id="7785529at2759"/>
<dbReference type="PANTHER" id="PTHR11188">
    <property type="entry name" value="ARRESTIN DOMAIN CONTAINING PROTEIN"/>
    <property type="match status" value="1"/>
</dbReference>
<dbReference type="InterPro" id="IPR011021">
    <property type="entry name" value="Arrestin-like_N"/>
</dbReference>
<dbReference type="GO" id="GO:0015031">
    <property type="term" value="P:protein transport"/>
    <property type="evidence" value="ECO:0007669"/>
    <property type="project" value="TreeGrafter"/>
</dbReference>